<proteinExistence type="predicted"/>
<keyword evidence="1" id="KW-0732">Signal</keyword>
<dbReference type="GO" id="GO:0006508">
    <property type="term" value="P:proteolysis"/>
    <property type="evidence" value="ECO:0007669"/>
    <property type="project" value="InterPro"/>
</dbReference>
<protein>
    <submittedName>
        <fullName evidence="4">T9SS type A sorting domain-containing protein</fullName>
    </submittedName>
</protein>
<dbReference type="EMBL" id="DTLI01000102">
    <property type="protein sequence ID" value="HHS52018.1"/>
    <property type="molecule type" value="Genomic_DNA"/>
</dbReference>
<dbReference type="SUPFAM" id="SSF55486">
    <property type="entry name" value="Metalloproteases ('zincins'), catalytic domain"/>
    <property type="match status" value="1"/>
</dbReference>
<dbReference type="InterPro" id="IPR008757">
    <property type="entry name" value="Peptidase_M6-like_domain"/>
</dbReference>
<dbReference type="Gene3D" id="2.130.10.10">
    <property type="entry name" value="YVTN repeat-like/Quinoprotein amine dehydrogenase"/>
    <property type="match status" value="1"/>
</dbReference>
<accession>A0A7C6EA66</accession>
<dbReference type="InterPro" id="IPR028994">
    <property type="entry name" value="Integrin_alpha_N"/>
</dbReference>
<dbReference type="Pfam" id="PF05547">
    <property type="entry name" value="Peptidase_M6"/>
    <property type="match status" value="1"/>
</dbReference>
<feature type="domain" description="Peptidase M6-like" evidence="2">
    <location>
        <begin position="72"/>
        <end position="343"/>
    </location>
</feature>
<dbReference type="InterPro" id="IPR013517">
    <property type="entry name" value="FG-GAP"/>
</dbReference>
<feature type="domain" description="Secretion system C-terminal sorting" evidence="3">
    <location>
        <begin position="984"/>
        <end position="1059"/>
    </location>
</feature>
<evidence type="ECO:0000259" key="3">
    <source>
        <dbReference type="Pfam" id="PF18962"/>
    </source>
</evidence>
<dbReference type="Pfam" id="PF18962">
    <property type="entry name" value="Por_Secre_tail"/>
    <property type="match status" value="1"/>
</dbReference>
<dbReference type="InterPro" id="IPR015943">
    <property type="entry name" value="WD40/YVTN_repeat-like_dom_sf"/>
</dbReference>
<sequence length="1069" mass="118625">MKRNFLIFALLISIGLAGNLKIVKSSEMKYQGEGKAISRLIKNIRKLRLFERFRQNQPHRPTRLTPPEKTITQKVLALRVEFVEDDDTLTTGNGKMDLMGFLEPDSGLFYDPPHTKTYFERHLEGLNNYLRANSLGKFSIEWTVKPDSLYECYQLPHQMKFYGDTTSVEGLETGLCLLLRDAIKVADLDPTINFDDYDHIIIFHAGSDLQSDYSNKGNSPFDIASATIPSGALEYYLGEPYILTDEGARVYTATILPEMTRQDTMYNGNVNILGMTGLAGTLFHEFCHLLGAYDLYDVTRGSMGVGAWSLMGYGAWLGEWSAGAPPGTVPGMLDPYHKILFGWIQPLEINLPKESIPLFMATLDTSRFNIRGDSLTPIIVKVPITNTEYFLIENRQAIVKRDTFHREVDTLGVDVEDGVVISVDYNQYDFFLPGSGILIWHIDEQVIAEFGPYNAINIDPTHKGVDLEEGDGIQDFDGWYNVDSYEIYGSRYDPFFIGGYNNEFGPNTNPNSNSYYGKTFLTIKVNSGLDSVMPISVKFDLFQPGFPKNLGEGIEFLAAKYADLDLDGNNEVIVPTTSGEIYAWKSDGSSYIQGAIPDGLFAPSYAELYSTIAIGDVLGDKRLEVVCAGADGIVNVFDAFGNEPVIYFRTNDKIRAAPVLADLDGDGKKDIIVGSMDMRLYAFKGDGQSLPGFPLYLGSDIRTSIAITDENNPKIVVLGSDNRLFLVNRDGTIDSGFPKDLSISPLLTYSPPVVGDIDRDGNQEIVTIVNSGYDYRLIILDLSGNIKYQSQDLIRNPAYTAPALADIDGDGFLEILVAAKNNIYAFNHNGTLVTNYPFACDSTYSITEVVSGWLITTDVPFVYNSSLVLGDINSDGTTDIIIGSPHYGLLGYKTRKGDMPGYFPLMTKGAVNAAPLLFDLDKDGDLEIAVGDDNGWFYVWSLPGDTVTVWGEFLGNSANTGKYPDRLLPPLPQFSEMMVKDFYVYPNPAKENAIIRYWLGKDINQVKIRIFDVAGDPVTKEFSGKTHALTENEVMLNLAPIPSGIYLVRLEAIKGRDKKVLFYKLAITK</sequence>
<evidence type="ECO:0000259" key="2">
    <source>
        <dbReference type="Pfam" id="PF05547"/>
    </source>
</evidence>
<dbReference type="InterPro" id="IPR026444">
    <property type="entry name" value="Secre_tail"/>
</dbReference>
<dbReference type="NCBIfam" id="TIGR04183">
    <property type="entry name" value="Por_Secre_tail"/>
    <property type="match status" value="1"/>
</dbReference>
<dbReference type="AlphaFoldDB" id="A0A7C6EA66"/>
<dbReference type="PANTHER" id="PTHR41775:SF1">
    <property type="entry name" value="PEPTIDASE M6-LIKE DOMAIN-CONTAINING PROTEIN"/>
    <property type="match status" value="1"/>
</dbReference>
<gene>
    <name evidence="4" type="ORF">ENW73_04010</name>
</gene>
<dbReference type="SUPFAM" id="SSF69318">
    <property type="entry name" value="Integrin alpha N-terminal domain"/>
    <property type="match status" value="1"/>
</dbReference>
<dbReference type="PANTHER" id="PTHR41775">
    <property type="entry name" value="SECRETED PROTEIN-RELATED"/>
    <property type="match status" value="1"/>
</dbReference>
<dbReference type="Pfam" id="PF01839">
    <property type="entry name" value="FG-GAP"/>
    <property type="match status" value="1"/>
</dbReference>
<evidence type="ECO:0000313" key="4">
    <source>
        <dbReference type="EMBL" id="HHS52018.1"/>
    </source>
</evidence>
<name>A0A7C6EA66_UNCW3</name>
<reference evidence="4" key="1">
    <citation type="journal article" date="2020" name="mSystems">
        <title>Genome- and Community-Level Interaction Insights into Carbon Utilization and Element Cycling Functions of Hydrothermarchaeota in Hydrothermal Sediment.</title>
        <authorList>
            <person name="Zhou Z."/>
            <person name="Liu Y."/>
            <person name="Xu W."/>
            <person name="Pan J."/>
            <person name="Luo Z.H."/>
            <person name="Li M."/>
        </authorList>
    </citation>
    <scope>NUCLEOTIDE SEQUENCE [LARGE SCALE GENOMIC DNA]</scope>
    <source>
        <strain evidence="4">SpSt-876</strain>
    </source>
</reference>
<comment type="caution">
    <text evidence="4">The sequence shown here is derived from an EMBL/GenBank/DDBJ whole genome shotgun (WGS) entry which is preliminary data.</text>
</comment>
<organism evidence="4">
    <name type="scientific">candidate division WOR-3 bacterium</name>
    <dbReference type="NCBI Taxonomy" id="2052148"/>
    <lineage>
        <taxon>Bacteria</taxon>
        <taxon>Bacteria division WOR-3</taxon>
    </lineage>
</organism>
<dbReference type="GO" id="GO:0008233">
    <property type="term" value="F:peptidase activity"/>
    <property type="evidence" value="ECO:0007669"/>
    <property type="project" value="InterPro"/>
</dbReference>
<evidence type="ECO:0000256" key="1">
    <source>
        <dbReference type="ARBA" id="ARBA00022729"/>
    </source>
</evidence>